<feature type="transmembrane region" description="Helical" evidence="2">
    <location>
        <begin position="227"/>
        <end position="245"/>
    </location>
</feature>
<feature type="compositionally biased region" description="Low complexity" evidence="1">
    <location>
        <begin position="41"/>
        <end position="59"/>
    </location>
</feature>
<dbReference type="AlphaFoldDB" id="K0KDS0"/>
<organism evidence="3 4">
    <name type="scientific">Wickerhamomyces ciferrii (strain ATCC 14091 / BCRC 22168 / CBS 111 / JCM 3599 / NBRC 0793 / NRRL Y-1031 F-60-10)</name>
    <name type="common">Yeast</name>
    <name type="synonym">Pichia ciferrii</name>
    <dbReference type="NCBI Taxonomy" id="1206466"/>
    <lineage>
        <taxon>Eukaryota</taxon>
        <taxon>Fungi</taxon>
        <taxon>Dikarya</taxon>
        <taxon>Ascomycota</taxon>
        <taxon>Saccharomycotina</taxon>
        <taxon>Saccharomycetes</taxon>
        <taxon>Phaffomycetales</taxon>
        <taxon>Wickerhamomycetaceae</taxon>
        <taxon>Wickerhamomyces</taxon>
    </lineage>
</organism>
<reference evidence="3 4" key="1">
    <citation type="journal article" date="2012" name="Eukaryot. Cell">
        <title>Draft genome sequence of Wickerhamomyces ciferrii NRRL Y-1031 F-60-10.</title>
        <authorList>
            <person name="Schneider J."/>
            <person name="Andrea H."/>
            <person name="Blom J."/>
            <person name="Jaenicke S."/>
            <person name="Ruckert C."/>
            <person name="Schorsch C."/>
            <person name="Szczepanowski R."/>
            <person name="Farwick M."/>
            <person name="Goesmann A."/>
            <person name="Puhler A."/>
            <person name="Schaffer S."/>
            <person name="Tauch A."/>
            <person name="Kohler T."/>
            <person name="Brinkrolf K."/>
        </authorList>
    </citation>
    <scope>NUCLEOTIDE SEQUENCE [LARGE SCALE GENOMIC DNA]</scope>
    <source>
        <strain evidence="4">ATCC 14091 / BCRC 22168 / CBS 111 / JCM 3599 / NBRC 0793 / NRRL Y-1031 F-60-10</strain>
    </source>
</reference>
<dbReference type="InParanoid" id="K0KDS0"/>
<feature type="region of interest" description="Disordered" evidence="1">
    <location>
        <begin position="250"/>
        <end position="305"/>
    </location>
</feature>
<comment type="caution">
    <text evidence="3">The sequence shown here is derived from an EMBL/GenBank/DDBJ whole genome shotgun (WGS) entry which is preliminary data.</text>
</comment>
<dbReference type="HOGENOM" id="CLU_687369_0_0_1"/>
<proteinExistence type="predicted"/>
<name>K0KDS0_WICCF</name>
<protein>
    <submittedName>
        <fullName evidence="3">CREB-regulated transcription coactivator 2</fullName>
    </submittedName>
</protein>
<dbReference type="EMBL" id="CAIF01000011">
    <property type="protein sequence ID" value="CCH41071.1"/>
    <property type="molecule type" value="Genomic_DNA"/>
</dbReference>
<evidence type="ECO:0000313" key="3">
    <source>
        <dbReference type="EMBL" id="CCH41071.1"/>
    </source>
</evidence>
<feature type="transmembrane region" description="Helical" evidence="2">
    <location>
        <begin position="196"/>
        <end position="215"/>
    </location>
</feature>
<keyword evidence="2" id="KW-1133">Transmembrane helix</keyword>
<evidence type="ECO:0000313" key="4">
    <source>
        <dbReference type="Proteomes" id="UP000009328"/>
    </source>
</evidence>
<sequence length="401" mass="45526">MGSSTTTNPNSYVGIDIDNMIKGKFKKTILRRDSDNSAFRPSQQQQSQQPQSQSQPTTPIDQNELISITRPPPRTKDDESIFINTGVITPIAVESPPKLSRKTTNGSTGYGKTSASAQYFPTGDETPYSYAPSIHSNKSYKSEARASNNVEDFIDGLNIGMIGDFLKKIMNIIWDKLQKSPYINTENDGKLHLQSFFVGIIMTSIVVMVQPYLVGYLDSWIVLLGRLFKHLMAWVMVAGVLSYVFKTKKNDDDDSRSNNFDQMTVKTNKTRSSSPTKSFKSKKTHRDRPNLAKHQIPSLIDPTLPQSNQELNQITTNKSMNQDQLMLMNITEQTQEDEFERFENNGIPTQLSDGFPQDHMVPNNNYNEFMKIAIEKDQQHQQYNKFIDDNRKGIKKMVKVG</sequence>
<feature type="compositionally biased region" description="Polar residues" evidence="1">
    <location>
        <begin position="102"/>
        <end position="118"/>
    </location>
</feature>
<dbReference type="Proteomes" id="UP000009328">
    <property type="component" value="Unassembled WGS sequence"/>
</dbReference>
<feature type="region of interest" description="Disordered" evidence="1">
    <location>
        <begin position="27"/>
        <end position="80"/>
    </location>
</feature>
<keyword evidence="2" id="KW-0812">Transmembrane</keyword>
<keyword evidence="4" id="KW-1185">Reference proteome</keyword>
<evidence type="ECO:0000256" key="2">
    <source>
        <dbReference type="SAM" id="Phobius"/>
    </source>
</evidence>
<evidence type="ECO:0000256" key="1">
    <source>
        <dbReference type="SAM" id="MobiDB-lite"/>
    </source>
</evidence>
<gene>
    <name evidence="3" type="ORF">BN7_608</name>
</gene>
<feature type="region of interest" description="Disordered" evidence="1">
    <location>
        <begin position="95"/>
        <end position="118"/>
    </location>
</feature>
<keyword evidence="2" id="KW-0472">Membrane</keyword>
<accession>K0KDS0</accession>